<dbReference type="AlphaFoldDB" id="A0A0B6RUF5"/>
<evidence type="ECO:0000256" key="1">
    <source>
        <dbReference type="SAM" id="MobiDB-lite"/>
    </source>
</evidence>
<dbReference type="HOGENOM" id="CLU_805808_0_0_4"/>
<reference evidence="3" key="1">
    <citation type="submission" date="2011-03" db="EMBL/GenBank/DDBJ databases">
        <authorList>
            <person name="Voget S."/>
            <person name="Streit W.R."/>
            <person name="Jaeger K.E."/>
            <person name="Daniel R."/>
        </authorList>
    </citation>
    <scope>NUCLEOTIDE SEQUENCE [LARGE SCALE GENOMIC DNA]</scope>
    <source>
        <strain evidence="3">PG1</strain>
    </source>
</reference>
<feature type="region of interest" description="Disordered" evidence="1">
    <location>
        <begin position="311"/>
        <end position="344"/>
    </location>
</feature>
<name>A0A0B6RUF5_BURPL</name>
<dbReference type="RefSeq" id="WP_123863534.1">
    <property type="nucleotide sequence ID" value="NZ_CP002580.1"/>
</dbReference>
<sequence>MSSIAFIEVEGRFTMPPSRSSAPSSYGHEWALLPPEAEPRTGIRSLYAAIVRTACLDVDAFLALYRWDGEQDGPFASATIAAAAHAIPAAQAPHEIKPREAARVAAEPFPRTARPIGLFKAPRYRAARCHSRSFRRIAGRIGVVGAAMLLGWIVIDHVPSHPEGTTVIHASRNAADGSGSRSPASNTPPQVDTHLAPRRDLADATANPRRTPIAKHADTGARLHDDSLRDQARAGTEPARADSRRHASSHAVDLARESARAGATIDSGKPARRPSRSTISHGVKARPTAIASDDFDINAYADLADELRQRDSMSARDDKLPASTEWTEQISQRRLTDIPEQFVK</sequence>
<evidence type="ECO:0000313" key="3">
    <source>
        <dbReference type="Proteomes" id="UP000031838"/>
    </source>
</evidence>
<feature type="compositionally biased region" description="Basic and acidic residues" evidence="1">
    <location>
        <begin position="215"/>
        <end position="232"/>
    </location>
</feature>
<feature type="compositionally biased region" description="Polar residues" evidence="1">
    <location>
        <begin position="179"/>
        <end position="190"/>
    </location>
</feature>
<dbReference type="Proteomes" id="UP000031838">
    <property type="component" value="Chromosome 1"/>
</dbReference>
<keyword evidence="3" id="KW-1185">Reference proteome</keyword>
<protein>
    <submittedName>
        <fullName evidence="2">Uncharacterized protein</fullName>
    </submittedName>
</protein>
<accession>A0A0B6RUF5</accession>
<feature type="region of interest" description="Disordered" evidence="1">
    <location>
        <begin position="173"/>
        <end position="285"/>
    </location>
</feature>
<proteinExistence type="predicted"/>
<evidence type="ECO:0000313" key="2">
    <source>
        <dbReference type="EMBL" id="AJK47023.1"/>
    </source>
</evidence>
<organism evidence="2 3">
    <name type="scientific">Burkholderia plantarii</name>
    <dbReference type="NCBI Taxonomy" id="41899"/>
    <lineage>
        <taxon>Bacteria</taxon>
        <taxon>Pseudomonadati</taxon>
        <taxon>Pseudomonadota</taxon>
        <taxon>Betaproteobacteria</taxon>
        <taxon>Burkholderiales</taxon>
        <taxon>Burkholderiaceae</taxon>
        <taxon>Burkholderia</taxon>
    </lineage>
</organism>
<dbReference type="KEGG" id="bgp:BGL_1c25330"/>
<gene>
    <name evidence="2" type="ORF">BGL_1c25330</name>
</gene>
<reference evidence="2 3" key="2">
    <citation type="journal article" date="2016" name="Appl. Microbiol. Biotechnol.">
        <title>Mutations improving production and secretion of extracellular lipase by Burkholderia glumae PG1.</title>
        <authorList>
            <person name="Knapp A."/>
            <person name="Voget S."/>
            <person name="Gao R."/>
            <person name="Zaburannyi N."/>
            <person name="Krysciak D."/>
            <person name="Breuer M."/>
            <person name="Hauer B."/>
            <person name="Streit W.R."/>
            <person name="Muller R."/>
            <person name="Daniel R."/>
            <person name="Jaeger K.E."/>
        </authorList>
    </citation>
    <scope>NUCLEOTIDE SEQUENCE [LARGE SCALE GENOMIC DNA]</scope>
    <source>
        <strain evidence="2 3">PG1</strain>
    </source>
</reference>
<feature type="compositionally biased region" description="Basic and acidic residues" evidence="1">
    <location>
        <begin position="311"/>
        <end position="320"/>
    </location>
</feature>
<feature type="compositionally biased region" description="Polar residues" evidence="1">
    <location>
        <begin position="324"/>
        <end position="333"/>
    </location>
</feature>
<dbReference type="EMBL" id="CP002580">
    <property type="protein sequence ID" value="AJK47023.1"/>
    <property type="molecule type" value="Genomic_DNA"/>
</dbReference>